<evidence type="ECO:0000256" key="1">
    <source>
        <dbReference type="SAM" id="MobiDB-lite"/>
    </source>
</evidence>
<accession>A0A6G1KRU2</accession>
<feature type="compositionally biased region" description="Acidic residues" evidence="1">
    <location>
        <begin position="1"/>
        <end position="36"/>
    </location>
</feature>
<evidence type="ECO:0000313" key="3">
    <source>
        <dbReference type="Proteomes" id="UP000799428"/>
    </source>
</evidence>
<dbReference type="Proteomes" id="UP000799428">
    <property type="component" value="Unassembled WGS sequence"/>
</dbReference>
<name>A0A6G1KRU2_9PLEO</name>
<organism evidence="2 3">
    <name type="scientific">Pleomassaria siparia CBS 279.74</name>
    <dbReference type="NCBI Taxonomy" id="1314801"/>
    <lineage>
        <taxon>Eukaryota</taxon>
        <taxon>Fungi</taxon>
        <taxon>Dikarya</taxon>
        <taxon>Ascomycota</taxon>
        <taxon>Pezizomycotina</taxon>
        <taxon>Dothideomycetes</taxon>
        <taxon>Pleosporomycetidae</taxon>
        <taxon>Pleosporales</taxon>
        <taxon>Pleomassariaceae</taxon>
        <taxon>Pleomassaria</taxon>
    </lineage>
</organism>
<proteinExistence type="predicted"/>
<evidence type="ECO:0000313" key="2">
    <source>
        <dbReference type="EMBL" id="KAF2715530.1"/>
    </source>
</evidence>
<feature type="compositionally biased region" description="Basic and acidic residues" evidence="1">
    <location>
        <begin position="202"/>
        <end position="214"/>
    </location>
</feature>
<protein>
    <submittedName>
        <fullName evidence="2">Uncharacterized protein</fullName>
    </submittedName>
</protein>
<feature type="region of interest" description="Disordered" evidence="1">
    <location>
        <begin position="130"/>
        <end position="221"/>
    </location>
</feature>
<reference evidence="2" key="1">
    <citation type="journal article" date="2020" name="Stud. Mycol.">
        <title>101 Dothideomycetes genomes: a test case for predicting lifestyles and emergence of pathogens.</title>
        <authorList>
            <person name="Haridas S."/>
            <person name="Albert R."/>
            <person name="Binder M."/>
            <person name="Bloem J."/>
            <person name="Labutti K."/>
            <person name="Salamov A."/>
            <person name="Andreopoulos B."/>
            <person name="Baker S."/>
            <person name="Barry K."/>
            <person name="Bills G."/>
            <person name="Bluhm B."/>
            <person name="Cannon C."/>
            <person name="Castanera R."/>
            <person name="Culley D."/>
            <person name="Daum C."/>
            <person name="Ezra D."/>
            <person name="Gonzalez J."/>
            <person name="Henrissat B."/>
            <person name="Kuo A."/>
            <person name="Liang C."/>
            <person name="Lipzen A."/>
            <person name="Lutzoni F."/>
            <person name="Magnuson J."/>
            <person name="Mondo S."/>
            <person name="Nolan M."/>
            <person name="Ohm R."/>
            <person name="Pangilinan J."/>
            <person name="Park H.-J."/>
            <person name="Ramirez L."/>
            <person name="Alfaro M."/>
            <person name="Sun H."/>
            <person name="Tritt A."/>
            <person name="Yoshinaga Y."/>
            <person name="Zwiers L.-H."/>
            <person name="Turgeon B."/>
            <person name="Goodwin S."/>
            <person name="Spatafora J."/>
            <person name="Crous P."/>
            <person name="Grigoriev I."/>
        </authorList>
    </citation>
    <scope>NUCLEOTIDE SEQUENCE</scope>
    <source>
        <strain evidence="2">CBS 279.74</strain>
    </source>
</reference>
<keyword evidence="3" id="KW-1185">Reference proteome</keyword>
<dbReference type="AlphaFoldDB" id="A0A6G1KRU2"/>
<feature type="region of interest" description="Disordered" evidence="1">
    <location>
        <begin position="1"/>
        <end position="44"/>
    </location>
</feature>
<sequence length="221" mass="25193">MYTELDGDDSESDYDLEQWDPPVDDEQDNYQDDDLEAFPHTLSRRTSIPGVRDIDQSMHGKGVFTLLPRHQARTYGTMMSRDSSHLIMQNDGAEPTPVVDSHQETQTSAYSEIRHRYPAYAAITDEMNSCQPPGRQTRRPLCPSQPSRGHEKQDQIYVGLKRTQEHTKAPPYRSRDSTYPPTRFNGATPAQEKTLATMLEANGHDEGTREHVLQEEDLQGF</sequence>
<feature type="compositionally biased region" description="Basic and acidic residues" evidence="1">
    <location>
        <begin position="162"/>
        <end position="176"/>
    </location>
</feature>
<gene>
    <name evidence="2" type="ORF">K504DRAFT_497408</name>
</gene>
<dbReference type="EMBL" id="MU005764">
    <property type="protein sequence ID" value="KAF2715530.1"/>
    <property type="molecule type" value="Genomic_DNA"/>
</dbReference>